<feature type="domain" description="DUF11" evidence="1">
    <location>
        <begin position="797"/>
        <end position="883"/>
    </location>
</feature>
<dbReference type="Pfam" id="PF01345">
    <property type="entry name" value="DUF11"/>
    <property type="match status" value="2"/>
</dbReference>
<dbReference type="PANTHER" id="PTHR34819:SF3">
    <property type="entry name" value="CELL SURFACE PROTEIN"/>
    <property type="match status" value="1"/>
</dbReference>
<name>A0ABR9S8G1_9BURK</name>
<evidence type="ECO:0000313" key="3">
    <source>
        <dbReference type="Proteomes" id="UP000806285"/>
    </source>
</evidence>
<accession>A0ABR9S8G1</accession>
<dbReference type="NCBIfam" id="TIGR01451">
    <property type="entry name" value="B_ant_repeat"/>
    <property type="match status" value="2"/>
</dbReference>
<reference evidence="2 3" key="1">
    <citation type="submission" date="2020-10" db="EMBL/GenBank/DDBJ databases">
        <title>Ramlibacter sp. HM2 16S ribosomal RNA gene Genome sequencing and assembly.</title>
        <authorList>
            <person name="Kang M."/>
        </authorList>
    </citation>
    <scope>NUCLEOTIDE SEQUENCE [LARGE SCALE GENOMIC DNA]</scope>
    <source>
        <strain evidence="2 3">HM2</strain>
    </source>
</reference>
<evidence type="ECO:0000313" key="2">
    <source>
        <dbReference type="EMBL" id="MBE7369704.1"/>
    </source>
</evidence>
<evidence type="ECO:0000259" key="1">
    <source>
        <dbReference type="Pfam" id="PF01345"/>
    </source>
</evidence>
<protein>
    <submittedName>
        <fullName evidence="2">DUF11 domain-containing protein</fullName>
    </submittedName>
</protein>
<dbReference type="Gene3D" id="2.60.40.740">
    <property type="match status" value="1"/>
</dbReference>
<comment type="caution">
    <text evidence="2">The sequence shown here is derived from an EMBL/GenBank/DDBJ whole genome shotgun (WGS) entry which is preliminary data.</text>
</comment>
<dbReference type="EMBL" id="JADDIV010000005">
    <property type="protein sequence ID" value="MBE7369704.1"/>
    <property type="molecule type" value="Genomic_DNA"/>
</dbReference>
<organism evidence="2 3">
    <name type="scientific">Ramlibacter pallidus</name>
    <dbReference type="NCBI Taxonomy" id="2780087"/>
    <lineage>
        <taxon>Bacteria</taxon>
        <taxon>Pseudomonadati</taxon>
        <taxon>Pseudomonadota</taxon>
        <taxon>Betaproteobacteria</taxon>
        <taxon>Burkholderiales</taxon>
        <taxon>Comamonadaceae</taxon>
        <taxon>Ramlibacter</taxon>
    </lineage>
</organism>
<feature type="domain" description="DUF11" evidence="1">
    <location>
        <begin position="206"/>
        <end position="303"/>
    </location>
</feature>
<proteinExistence type="predicted"/>
<dbReference type="InterPro" id="IPR001434">
    <property type="entry name" value="OmcB-like_DUF11"/>
</dbReference>
<keyword evidence="3" id="KW-1185">Reference proteome</keyword>
<gene>
    <name evidence="2" type="ORF">IM787_19230</name>
</gene>
<dbReference type="Proteomes" id="UP000806285">
    <property type="component" value="Unassembled WGS sequence"/>
</dbReference>
<dbReference type="InterPro" id="IPR047589">
    <property type="entry name" value="DUF11_rpt"/>
</dbReference>
<dbReference type="RefSeq" id="WP_193678312.1">
    <property type="nucleotide sequence ID" value="NZ_JADDIV010000005.1"/>
</dbReference>
<dbReference type="PANTHER" id="PTHR34819">
    <property type="entry name" value="LARGE CYSTEINE-RICH PERIPLASMIC PROTEIN OMCB"/>
    <property type="match status" value="1"/>
</dbReference>
<sequence length="886" mass="87527">MNIAFPSPRQLPSWLTLARFVAGLFVALVLALAGTRADAAPPPAGTSISNQASATYSDGSGVARTVTSNLVQTTVTQVYSLTLTANGAQNATPGSVVYYPHTLTNTGNGTDTFNLSAVNATGFVMGSIQIFADNGSGQPTGAAITSSGPVASNGTFRFIVQGTVPTTATPPATNQLTVTATSTGDVTRTASNTDTTTLTSNAVVTLTKAISASSGAPNSGPYTYTLTYTNTGNSNATAVAITDAIPAGMSYVAGSARWSVTGGTTALSDTGGSSGAGANTLTSTVTGGPTGPYTFQATIATVTPGQSGFLTFQVNVNAGVAPGVLTNTGTVSYNNGAATVSGSSNSVPFTVTQTANVTLTGQTIATAAAAGSTVTFTNVLTNTGNGTDTFNVTFAATNSFPAGTTFQLFRPDGTTPMVDTNGDGTEDTGPLAAGAVYNVIVRATLPPNASKATPSSIVKTARSVLDSTKFADATDTLNAITGASMDLTNNTSTGPGVGAGPEATRQVTNTTNPGTTTVFTLVASNKGPTPDTYNLAASTSSDFSTGLPTGWTVTFRADGGGGSCATTGATITNTGTVAATTGTATVCAVVTIPAGYDAGTTSLYFRALSPTSGAGDRLHDGVTVNAVRSVSLTPNGTGQTYPGGSFVYTHTLTNNGNVAEGTTNSTLTPALVNDGSGWTATLYIDSNSNGVLDAADVLVSGSLNAVLPTGLAKGQAVTLFNRVIAPSGAVPGTVNTTTITVTTVNGTYTTTAPAPTVATDSTTVIAGNLTLVKTQALDAACDGTADGVYSQAGLNARPGECVLYRITVTNVGAANATNVVVSDATPSYTTISTTASTTAPNFASGPAVGASGTVTGYIGDTATASSGGTLAPGASAVITFGVRITP</sequence>
<dbReference type="InterPro" id="IPR051172">
    <property type="entry name" value="Chlamydia_OmcB"/>
</dbReference>